<gene>
    <name evidence="1" type="ordered locus">Ddes_0262</name>
</gene>
<evidence type="ECO:0000313" key="1">
    <source>
        <dbReference type="EMBL" id="ACL48177.1"/>
    </source>
</evidence>
<dbReference type="STRING" id="525146.Ddes_0262"/>
<dbReference type="eggNOG" id="COG3501">
    <property type="taxonomic scope" value="Bacteria"/>
</dbReference>
<dbReference type="AlphaFoldDB" id="B8J340"/>
<organism evidence="1">
    <name type="scientific">Desulfovibrio desulfuricans (strain ATCC 27774 / DSM 6949 / MB)</name>
    <dbReference type="NCBI Taxonomy" id="525146"/>
    <lineage>
        <taxon>Bacteria</taxon>
        <taxon>Pseudomonadati</taxon>
        <taxon>Thermodesulfobacteriota</taxon>
        <taxon>Desulfovibrionia</taxon>
        <taxon>Desulfovibrionales</taxon>
        <taxon>Desulfovibrionaceae</taxon>
        <taxon>Desulfovibrio</taxon>
    </lineage>
</organism>
<dbReference type="EMBL" id="CP001358">
    <property type="protein sequence ID" value="ACL48177.1"/>
    <property type="molecule type" value="Genomic_DNA"/>
</dbReference>
<proteinExistence type="predicted"/>
<reference evidence="1" key="1">
    <citation type="submission" date="2009-01" db="EMBL/GenBank/DDBJ databases">
        <title>Complete sequence of Desulfovibrio desulfuricans subsp. desulfuricans str. ATCC 27774.</title>
        <authorList>
            <consortium name="US DOE Joint Genome Institute"/>
            <person name="Lucas S."/>
            <person name="Copeland A."/>
            <person name="Lapidus A."/>
            <person name="Glavina del Rio T."/>
            <person name="Tice H."/>
            <person name="Bruce D."/>
            <person name="Goodwin L."/>
            <person name="Pitluck S."/>
            <person name="Sims D."/>
            <person name="Lu M."/>
            <person name="Kiss H."/>
            <person name="Meineke L."/>
            <person name="Brettin T."/>
            <person name="Detter J.C."/>
            <person name="Han C."/>
            <person name="Larimer F."/>
            <person name="Land M."/>
            <person name="Hauser L."/>
            <person name="Kyrpides N."/>
            <person name="Ovchinnikova G."/>
            <person name="Hazen T.C."/>
        </authorList>
    </citation>
    <scope>NUCLEOTIDE SEQUENCE [LARGE SCALE GENOMIC DNA]</scope>
    <source>
        <strain evidence="1">ATCC 27774</strain>
    </source>
</reference>
<dbReference type="HOGENOM" id="CLU_103331_0_0_7"/>
<protein>
    <submittedName>
        <fullName evidence="1">Uncharacterized protein</fullName>
    </submittedName>
</protein>
<dbReference type="KEGG" id="dds:Ddes_0262"/>
<sequence length="233" mass="25618">MKLLKRLTVNGVEYPVVAEEVRLDLDRPGVATFQVWAEERLEGQVNFALGWNMQSSLTQFFAGEVATSTPVDARQQKLFCRELSARLDKASPVALRHPTMRQVLAAYAEQTGLAFIVPDKPYADTKVPAFNGFGSAYHAMQSLGDVFHIDDYVWLTQGNGKIFAGSWADSRWKGREVEIPQEMLKKISADGSRTIAAVPGLRPGCVVNASSGGGRVETVTLAGIHMRFKCKQS</sequence>
<name>B8J340_DESDA</name>
<accession>B8J340</accession>